<dbReference type="AlphaFoldDB" id="K8EMQ8"/>
<reference evidence="8 9" key="1">
    <citation type="submission" date="2011-10" db="EMBL/GenBank/DDBJ databases">
        <authorList>
            <person name="Genoscope - CEA"/>
        </authorList>
    </citation>
    <scope>NUCLEOTIDE SEQUENCE [LARGE SCALE GENOMIC DNA]</scope>
    <source>
        <strain evidence="8 9">RCC 1105</strain>
    </source>
</reference>
<dbReference type="GO" id="GO:0008676">
    <property type="term" value="F:3-deoxy-8-phosphooctulonate synthase activity"/>
    <property type="evidence" value="ECO:0007669"/>
    <property type="project" value="UniProtKB-EC"/>
</dbReference>
<dbReference type="GO" id="GO:0005737">
    <property type="term" value="C:cytoplasm"/>
    <property type="evidence" value="ECO:0007669"/>
    <property type="project" value="UniProtKB-SubCell"/>
</dbReference>
<dbReference type="OrthoDB" id="1495897at2759"/>
<comment type="similarity">
    <text evidence="2">Belongs to the KdsA family.</text>
</comment>
<keyword evidence="5" id="KW-0808">Transferase</keyword>
<dbReference type="RefSeq" id="XP_007509030.1">
    <property type="nucleotide sequence ID" value="XM_007508968.1"/>
</dbReference>
<evidence type="ECO:0000259" key="7">
    <source>
        <dbReference type="Pfam" id="PF00793"/>
    </source>
</evidence>
<dbReference type="InterPro" id="IPR013785">
    <property type="entry name" value="Aldolase_TIM"/>
</dbReference>
<keyword evidence="9" id="KW-1185">Reference proteome</keyword>
<proteinExistence type="inferred from homology"/>
<comment type="subcellular location">
    <subcellularLocation>
        <location evidence="1">Cytoplasm</location>
    </subcellularLocation>
</comment>
<evidence type="ECO:0000256" key="1">
    <source>
        <dbReference type="ARBA" id="ARBA00004496"/>
    </source>
</evidence>
<dbReference type="GeneID" id="19011954"/>
<dbReference type="SUPFAM" id="SSF51569">
    <property type="entry name" value="Aldolase"/>
    <property type="match status" value="1"/>
</dbReference>
<dbReference type="PANTHER" id="PTHR21057">
    <property type="entry name" value="PHOSPHO-2-DEHYDRO-3-DEOXYHEPTONATE ALDOLASE"/>
    <property type="match status" value="1"/>
</dbReference>
<feature type="domain" description="DAHP synthetase I/KDSA" evidence="7">
    <location>
        <begin position="2"/>
        <end position="61"/>
    </location>
</feature>
<dbReference type="InterPro" id="IPR006269">
    <property type="entry name" value="KDO8P_synthase"/>
</dbReference>
<gene>
    <name evidence="8" type="ordered locus">Bathy14g02030</name>
</gene>
<dbReference type="EC" id="2.5.1.55" evidence="3"/>
<evidence type="ECO:0000256" key="2">
    <source>
        <dbReference type="ARBA" id="ARBA00010499"/>
    </source>
</evidence>
<evidence type="ECO:0000313" key="9">
    <source>
        <dbReference type="Proteomes" id="UP000198341"/>
    </source>
</evidence>
<dbReference type="Proteomes" id="UP000198341">
    <property type="component" value="Chromosome 14"/>
</dbReference>
<dbReference type="KEGG" id="bpg:Bathy14g02030"/>
<dbReference type="STRING" id="41875.K8EMQ8"/>
<evidence type="ECO:0000256" key="5">
    <source>
        <dbReference type="ARBA" id="ARBA00022679"/>
    </source>
</evidence>
<dbReference type="Gene3D" id="3.20.20.70">
    <property type="entry name" value="Aldolase class I"/>
    <property type="match status" value="1"/>
</dbReference>
<name>K8EMQ8_9CHLO</name>
<comment type="catalytic activity">
    <reaction evidence="6">
        <text>D-arabinose 5-phosphate + phosphoenolpyruvate + H2O = 3-deoxy-alpha-D-manno-2-octulosonate-8-phosphate + phosphate</text>
        <dbReference type="Rhea" id="RHEA:14053"/>
        <dbReference type="ChEBI" id="CHEBI:15377"/>
        <dbReference type="ChEBI" id="CHEBI:43474"/>
        <dbReference type="ChEBI" id="CHEBI:57693"/>
        <dbReference type="ChEBI" id="CHEBI:58702"/>
        <dbReference type="ChEBI" id="CHEBI:85985"/>
        <dbReference type="EC" id="2.5.1.55"/>
    </reaction>
</comment>
<dbReference type="InterPro" id="IPR006218">
    <property type="entry name" value="DAHP1/KDSA"/>
</dbReference>
<evidence type="ECO:0000256" key="3">
    <source>
        <dbReference type="ARBA" id="ARBA00012693"/>
    </source>
</evidence>
<evidence type="ECO:0000313" key="8">
    <source>
        <dbReference type="EMBL" id="CCO19487.1"/>
    </source>
</evidence>
<dbReference type="EMBL" id="FO082265">
    <property type="protein sequence ID" value="CCO19487.1"/>
    <property type="molecule type" value="Genomic_DNA"/>
</dbReference>
<keyword evidence="4" id="KW-0963">Cytoplasm</keyword>
<evidence type="ECO:0000256" key="4">
    <source>
        <dbReference type="ARBA" id="ARBA00022490"/>
    </source>
</evidence>
<evidence type="ECO:0000256" key="6">
    <source>
        <dbReference type="ARBA" id="ARBA00049112"/>
    </source>
</evidence>
<protein>
    <recommendedName>
        <fullName evidence="3">3-deoxy-8-phosphooctulonate synthase</fullName>
        <ecNumber evidence="3">2.5.1.55</ecNumber>
    </recommendedName>
</protein>
<accession>K8EMQ8</accession>
<sequence length="75" mass="8370">MAGPNVIQSEEHIFKMCRQIKQVTDSVGIKLVFKSSFDKANRTSAKSFRGPGIDEGLKVLHSGFKEFIIGEFPKI</sequence>
<organism evidence="8 9">
    <name type="scientific">Bathycoccus prasinos</name>
    <dbReference type="NCBI Taxonomy" id="41875"/>
    <lineage>
        <taxon>Eukaryota</taxon>
        <taxon>Viridiplantae</taxon>
        <taxon>Chlorophyta</taxon>
        <taxon>Mamiellophyceae</taxon>
        <taxon>Mamiellales</taxon>
        <taxon>Bathycoccaceae</taxon>
        <taxon>Bathycoccus</taxon>
    </lineage>
</organism>
<dbReference type="Pfam" id="PF00793">
    <property type="entry name" value="DAHP_synth_1"/>
    <property type="match status" value="1"/>
</dbReference>